<keyword evidence="2 4" id="KW-0863">Zinc-finger</keyword>
<protein>
    <recommendedName>
        <fullName evidence="6">PHD-type domain-containing protein</fullName>
    </recommendedName>
</protein>
<keyword evidence="1" id="KW-0479">Metal-binding</keyword>
<name>A0A803LHJ9_CHEQI</name>
<dbReference type="Pfam" id="PF00628">
    <property type="entry name" value="PHD"/>
    <property type="match status" value="1"/>
</dbReference>
<evidence type="ECO:0000256" key="5">
    <source>
        <dbReference type="SAM" id="MobiDB-lite"/>
    </source>
</evidence>
<evidence type="ECO:0000259" key="6">
    <source>
        <dbReference type="PROSITE" id="PS50016"/>
    </source>
</evidence>
<dbReference type="AlphaFoldDB" id="A0A803LHJ9"/>
<proteinExistence type="predicted"/>
<sequence>SSGGSGEGSSLRTYKRRKCGASNSNCKVVDLEKIPCATSAQLDDKMVKELVDIDLQKKSCAQVCDPKINCQSILNGSDGCSYQHWRNALENICQSLCPTEGGGGGISNCIREALLSNPGSSHANIAKETVDHRDSHAHLPRAGQSNGASTEAKGFSSVISNGVSSDSDQVNVTRQCERAFLRLVMSGKFASLCKMLTENLHGLKIEKVLDFSLINSRIKEGAYEQTPMLFSSDIQQIWRKLRTIGNEMVSLSNNMSELSRACCRDLGGAAVLDNSSYKGQELNGRDYDVQIKQEELDASVFCTCRQCGERSDGRDCLVCDSCEAMFHVSCIKPAVKEIPHKSWYCANCTASGMASPHEDCVVCERLIANSGISGLDAIPLSEEALDDVKESSDDIIGTGPQVFKGNKRLPCKICGSILNNGEEFRVCEHSGCEYKYYHTRGKWFCPKCDVGIKAVRKVKKLYEDLERKQLKDEGKRVTDDSSKKSKLKFEDPAGGSGGMDMLLSAARTLNDEESTVQEGLS</sequence>
<reference evidence="7" key="1">
    <citation type="journal article" date="2017" name="Nature">
        <title>The genome of Chenopodium quinoa.</title>
        <authorList>
            <person name="Jarvis D.E."/>
            <person name="Ho Y.S."/>
            <person name="Lightfoot D.J."/>
            <person name="Schmoeckel S.M."/>
            <person name="Li B."/>
            <person name="Borm T.J.A."/>
            <person name="Ohyanagi H."/>
            <person name="Mineta K."/>
            <person name="Michell C.T."/>
            <person name="Saber N."/>
            <person name="Kharbatia N.M."/>
            <person name="Rupper R.R."/>
            <person name="Sharp A.R."/>
            <person name="Dally N."/>
            <person name="Boughton B.A."/>
            <person name="Woo Y.H."/>
            <person name="Gao G."/>
            <person name="Schijlen E.G.W.M."/>
            <person name="Guo X."/>
            <person name="Momin A.A."/>
            <person name="Negrao S."/>
            <person name="Al-Babili S."/>
            <person name="Gehring C."/>
            <person name="Roessner U."/>
            <person name="Jung C."/>
            <person name="Murphy K."/>
            <person name="Arold S.T."/>
            <person name="Gojobori T."/>
            <person name="van der Linden C.G."/>
            <person name="van Loo E.N."/>
            <person name="Jellen E.N."/>
            <person name="Maughan P.J."/>
            <person name="Tester M."/>
        </authorList>
    </citation>
    <scope>NUCLEOTIDE SEQUENCE [LARGE SCALE GENOMIC DNA]</scope>
    <source>
        <strain evidence="7">cv. PI 614886</strain>
    </source>
</reference>
<evidence type="ECO:0000256" key="3">
    <source>
        <dbReference type="ARBA" id="ARBA00022833"/>
    </source>
</evidence>
<evidence type="ECO:0000256" key="1">
    <source>
        <dbReference type="ARBA" id="ARBA00022723"/>
    </source>
</evidence>
<dbReference type="EnsemblPlants" id="AUR62013446-RA">
    <property type="protein sequence ID" value="AUR62013446-RA:cds"/>
    <property type="gene ID" value="AUR62013446"/>
</dbReference>
<dbReference type="PANTHER" id="PTHR47162">
    <property type="entry name" value="OS02G0192300 PROTEIN"/>
    <property type="match status" value="1"/>
</dbReference>
<evidence type="ECO:0000313" key="7">
    <source>
        <dbReference type="EnsemblPlants" id="AUR62013446-RA:cds"/>
    </source>
</evidence>
<dbReference type="SMART" id="SM00249">
    <property type="entry name" value="PHD"/>
    <property type="match status" value="2"/>
</dbReference>
<dbReference type="SUPFAM" id="SSF57903">
    <property type="entry name" value="FYVE/PHD zinc finger"/>
    <property type="match status" value="2"/>
</dbReference>
<feature type="region of interest" description="Disordered" evidence="5">
    <location>
        <begin position="472"/>
        <end position="500"/>
    </location>
</feature>
<organism evidence="7 8">
    <name type="scientific">Chenopodium quinoa</name>
    <name type="common">Quinoa</name>
    <dbReference type="NCBI Taxonomy" id="63459"/>
    <lineage>
        <taxon>Eukaryota</taxon>
        <taxon>Viridiplantae</taxon>
        <taxon>Streptophyta</taxon>
        <taxon>Embryophyta</taxon>
        <taxon>Tracheophyta</taxon>
        <taxon>Spermatophyta</taxon>
        <taxon>Magnoliopsida</taxon>
        <taxon>eudicotyledons</taxon>
        <taxon>Gunneridae</taxon>
        <taxon>Pentapetalae</taxon>
        <taxon>Caryophyllales</taxon>
        <taxon>Chenopodiaceae</taxon>
        <taxon>Chenopodioideae</taxon>
        <taxon>Atripliceae</taxon>
        <taxon>Chenopodium</taxon>
    </lineage>
</organism>
<dbReference type="PANTHER" id="PTHR47162:SF9">
    <property type="entry name" value="PHD FINGER PROTEIN EHD3-LIKE"/>
    <property type="match status" value="1"/>
</dbReference>
<feature type="region of interest" description="Disordered" evidence="5">
    <location>
        <begin position="133"/>
        <end position="152"/>
    </location>
</feature>
<dbReference type="InterPro" id="IPR001965">
    <property type="entry name" value="Znf_PHD"/>
</dbReference>
<accession>A0A803LHJ9</accession>
<dbReference type="PROSITE" id="PS50016">
    <property type="entry name" value="ZF_PHD_2"/>
    <property type="match status" value="1"/>
</dbReference>
<dbReference type="Gene3D" id="2.30.30.1150">
    <property type="match status" value="1"/>
</dbReference>
<dbReference type="Gramene" id="AUR62013446-RA">
    <property type="protein sequence ID" value="AUR62013446-RA:cds"/>
    <property type="gene ID" value="AUR62013446"/>
</dbReference>
<keyword evidence="8" id="KW-1185">Reference proteome</keyword>
<dbReference type="GO" id="GO:0008270">
    <property type="term" value="F:zinc ion binding"/>
    <property type="evidence" value="ECO:0007669"/>
    <property type="project" value="UniProtKB-KW"/>
</dbReference>
<keyword evidence="3" id="KW-0862">Zinc</keyword>
<dbReference type="OMA" id="CTEKVQS"/>
<dbReference type="InterPro" id="IPR019787">
    <property type="entry name" value="Znf_PHD-finger"/>
</dbReference>
<feature type="compositionally biased region" description="Basic and acidic residues" evidence="5">
    <location>
        <begin position="472"/>
        <end position="491"/>
    </location>
</feature>
<dbReference type="InterPro" id="IPR011011">
    <property type="entry name" value="Znf_FYVE_PHD"/>
</dbReference>
<feature type="domain" description="PHD-type" evidence="6">
    <location>
        <begin position="299"/>
        <end position="351"/>
    </location>
</feature>
<evidence type="ECO:0000256" key="2">
    <source>
        <dbReference type="ARBA" id="ARBA00022771"/>
    </source>
</evidence>
<evidence type="ECO:0000256" key="4">
    <source>
        <dbReference type="PROSITE-ProRule" id="PRU00146"/>
    </source>
</evidence>
<dbReference type="Proteomes" id="UP000596660">
    <property type="component" value="Unplaced"/>
</dbReference>
<reference evidence="7" key="2">
    <citation type="submission" date="2021-03" db="UniProtKB">
        <authorList>
            <consortium name="EnsemblPlants"/>
        </authorList>
    </citation>
    <scope>IDENTIFICATION</scope>
</reference>
<evidence type="ECO:0000313" key="8">
    <source>
        <dbReference type="Proteomes" id="UP000596660"/>
    </source>
</evidence>